<dbReference type="InterPro" id="IPR032710">
    <property type="entry name" value="NTF2-like_dom_sf"/>
</dbReference>
<feature type="domain" description="NTF2" evidence="5">
    <location>
        <begin position="7"/>
        <end position="121"/>
    </location>
</feature>
<dbReference type="SUPFAM" id="SSF54427">
    <property type="entry name" value="NTF2-like"/>
    <property type="match status" value="1"/>
</dbReference>
<dbReference type="EMBL" id="VXIS01000140">
    <property type="protein sequence ID" value="KAA8901864.1"/>
    <property type="molecule type" value="Genomic_DNA"/>
</dbReference>
<dbReference type="GO" id="GO:0006606">
    <property type="term" value="P:protein import into nucleus"/>
    <property type="evidence" value="ECO:0007669"/>
    <property type="project" value="UniProtKB-ARBA"/>
</dbReference>
<comment type="subcellular location">
    <subcellularLocation>
        <location evidence="4">Cytoplasm</location>
    </subcellularLocation>
    <subcellularLocation>
        <location evidence="4">Nucleus</location>
    </subcellularLocation>
</comment>
<dbReference type="CDD" id="cd00780">
    <property type="entry name" value="NTF2"/>
    <property type="match status" value="1"/>
</dbReference>
<dbReference type="GO" id="GO:0051028">
    <property type="term" value="P:mRNA transport"/>
    <property type="evidence" value="ECO:0007669"/>
    <property type="project" value="UniProtKB-UniRule"/>
</dbReference>
<comment type="caution">
    <text evidence="6">The sequence shown here is derived from an EMBL/GenBank/DDBJ whole genome shotgun (WGS) entry which is preliminary data.</text>
</comment>
<keyword evidence="4" id="KW-0653">Protein transport</keyword>
<evidence type="ECO:0000256" key="4">
    <source>
        <dbReference type="RuleBase" id="RU369002"/>
    </source>
</evidence>
<sequence>MADFNTVATQFTEYYYTTFDNNRSQLVPLYDSNESLLTFEGAQVQGAKAIMEKLETLPFTKVLHKISTLDAQPADPSGAILVLVTGQLLIDDGEHPQSFSQTFHLIPRDGSYYVRNDVFRLVYG</sequence>
<dbReference type="PANTHER" id="PTHR12612">
    <property type="entry name" value="NUCLEAR TRANSPORT FACTOR 2"/>
    <property type="match status" value="1"/>
</dbReference>
<dbReference type="InterPro" id="IPR018222">
    <property type="entry name" value="Nuclear_transport_factor_2_euk"/>
</dbReference>
<dbReference type="FunFam" id="3.10.450.50:FF:000005">
    <property type="entry name" value="Nuclear transport factor 2"/>
    <property type="match status" value="1"/>
</dbReference>
<gene>
    <name evidence="6" type="ORF">FN846DRAFT_956346</name>
</gene>
<dbReference type="Gene3D" id="3.10.450.50">
    <property type="match status" value="1"/>
</dbReference>
<reference evidence="6 7" key="1">
    <citation type="submission" date="2019-09" db="EMBL/GenBank/DDBJ databases">
        <title>Draft genome of the ectomycorrhizal ascomycete Sphaerosporella brunnea.</title>
        <authorList>
            <consortium name="DOE Joint Genome Institute"/>
            <person name="Benucci G.M."/>
            <person name="Marozzi G."/>
            <person name="Antonielli L."/>
            <person name="Sanchez S."/>
            <person name="Marco P."/>
            <person name="Wang X."/>
            <person name="Falini L.B."/>
            <person name="Barry K."/>
            <person name="Haridas S."/>
            <person name="Lipzen A."/>
            <person name="Labutti K."/>
            <person name="Grigoriev I.V."/>
            <person name="Murat C."/>
            <person name="Martin F."/>
            <person name="Albertini E."/>
            <person name="Donnini D."/>
            <person name="Bonito G."/>
        </authorList>
    </citation>
    <scope>NUCLEOTIDE SEQUENCE [LARGE SCALE GENOMIC DNA]</scope>
    <source>
        <strain evidence="6 7">Sb_GMNB300</strain>
    </source>
</reference>
<dbReference type="AlphaFoldDB" id="A0A5J5ERU1"/>
<dbReference type="PROSITE" id="PS50177">
    <property type="entry name" value="NTF2_DOMAIN"/>
    <property type="match status" value="1"/>
</dbReference>
<dbReference type="InParanoid" id="A0A5J5ERU1"/>
<evidence type="ECO:0000313" key="6">
    <source>
        <dbReference type="EMBL" id="KAA8901864.1"/>
    </source>
</evidence>
<accession>A0A5J5ERU1</accession>
<dbReference type="GO" id="GO:0005635">
    <property type="term" value="C:nuclear envelope"/>
    <property type="evidence" value="ECO:0007669"/>
    <property type="project" value="UniProtKB-ARBA"/>
</dbReference>
<organism evidence="6 7">
    <name type="scientific">Sphaerosporella brunnea</name>
    <dbReference type="NCBI Taxonomy" id="1250544"/>
    <lineage>
        <taxon>Eukaryota</taxon>
        <taxon>Fungi</taxon>
        <taxon>Dikarya</taxon>
        <taxon>Ascomycota</taxon>
        <taxon>Pezizomycotina</taxon>
        <taxon>Pezizomycetes</taxon>
        <taxon>Pezizales</taxon>
        <taxon>Pyronemataceae</taxon>
        <taxon>Sphaerosporella</taxon>
    </lineage>
</organism>
<dbReference type="InterPro" id="IPR045875">
    <property type="entry name" value="NTF2"/>
</dbReference>
<proteinExistence type="predicted"/>
<dbReference type="FunCoup" id="A0A5J5ERU1">
    <property type="interactions" value="1267"/>
</dbReference>
<keyword evidence="4" id="KW-0813">Transport</keyword>
<evidence type="ECO:0000256" key="2">
    <source>
        <dbReference type="ARBA" id="ARBA00026247"/>
    </source>
</evidence>
<keyword evidence="1 4" id="KW-0963">Cytoplasm</keyword>
<dbReference type="Proteomes" id="UP000326924">
    <property type="component" value="Unassembled WGS sequence"/>
</dbReference>
<evidence type="ECO:0000313" key="7">
    <source>
        <dbReference type="Proteomes" id="UP000326924"/>
    </source>
</evidence>
<keyword evidence="7" id="KW-1185">Reference proteome</keyword>
<dbReference type="Pfam" id="PF02136">
    <property type="entry name" value="NTF2"/>
    <property type="match status" value="1"/>
</dbReference>
<name>A0A5J5ERU1_9PEZI</name>
<comment type="function">
    <text evidence="3">Facilitates protein transport into the nucleus. Could be part of a multicomponent system of cytosolic factors that assemble at the pore complex during nuclear import.</text>
</comment>
<evidence type="ECO:0000259" key="5">
    <source>
        <dbReference type="PROSITE" id="PS50177"/>
    </source>
</evidence>
<comment type="function">
    <text evidence="4">Has a role in nuclear-cytoplasmic transport of proteins and mRNAs.</text>
</comment>
<dbReference type="OrthoDB" id="6507044at2759"/>
<dbReference type="InterPro" id="IPR002075">
    <property type="entry name" value="NTF2_dom"/>
</dbReference>
<keyword evidence="4" id="KW-0539">Nucleus</keyword>
<evidence type="ECO:0000256" key="3">
    <source>
        <dbReference type="ARBA" id="ARBA00053082"/>
    </source>
</evidence>
<dbReference type="GO" id="GO:0005737">
    <property type="term" value="C:cytoplasm"/>
    <property type="evidence" value="ECO:0007669"/>
    <property type="project" value="UniProtKB-SubCell"/>
</dbReference>
<evidence type="ECO:0000256" key="1">
    <source>
        <dbReference type="ARBA" id="ARBA00022490"/>
    </source>
</evidence>
<protein>
    <recommendedName>
        <fullName evidence="2 4">Nuclear transport factor 2</fullName>
        <shortName evidence="4">NTF-2</shortName>
    </recommendedName>
</protein>